<evidence type="ECO:0000259" key="1">
    <source>
        <dbReference type="Pfam" id="PF18962"/>
    </source>
</evidence>
<protein>
    <recommendedName>
        <fullName evidence="1">Secretion system C-terminal sorting domain-containing protein</fullName>
    </recommendedName>
</protein>
<proteinExistence type="predicted"/>
<accession>A0A0W8G067</accession>
<name>A0A0W8G067_9ZZZZ</name>
<organism evidence="2">
    <name type="scientific">hydrocarbon metagenome</name>
    <dbReference type="NCBI Taxonomy" id="938273"/>
    <lineage>
        <taxon>unclassified sequences</taxon>
        <taxon>metagenomes</taxon>
        <taxon>ecological metagenomes</taxon>
    </lineage>
</organism>
<dbReference type="Gene3D" id="2.60.40.4070">
    <property type="match status" value="1"/>
</dbReference>
<reference evidence="2" key="1">
    <citation type="journal article" date="2015" name="Proc. Natl. Acad. Sci. U.S.A.">
        <title>Networks of energetic and metabolic interactions define dynamics in microbial communities.</title>
        <authorList>
            <person name="Embree M."/>
            <person name="Liu J.K."/>
            <person name="Al-Bassam M.M."/>
            <person name="Zengler K."/>
        </authorList>
    </citation>
    <scope>NUCLEOTIDE SEQUENCE</scope>
</reference>
<sequence length="83" mass="9436">MKQNYPNPFNPSTTIEFSIPQNQHVEIYVYNILGQKISTLIDADLGAGQHKIKFDANNLASGVYFYSLISNGKIQTRKMMLVR</sequence>
<dbReference type="AlphaFoldDB" id="A0A0W8G067"/>
<comment type="caution">
    <text evidence="2">The sequence shown here is derived from an EMBL/GenBank/DDBJ whole genome shotgun (WGS) entry which is preliminary data.</text>
</comment>
<evidence type="ECO:0000313" key="2">
    <source>
        <dbReference type="EMBL" id="KUG26544.1"/>
    </source>
</evidence>
<dbReference type="NCBIfam" id="TIGR04183">
    <property type="entry name" value="Por_Secre_tail"/>
    <property type="match status" value="1"/>
</dbReference>
<dbReference type="EMBL" id="LNQE01000442">
    <property type="protein sequence ID" value="KUG26544.1"/>
    <property type="molecule type" value="Genomic_DNA"/>
</dbReference>
<feature type="domain" description="Secretion system C-terminal sorting" evidence="1">
    <location>
        <begin position="5"/>
        <end position="80"/>
    </location>
</feature>
<dbReference type="InterPro" id="IPR026444">
    <property type="entry name" value="Secre_tail"/>
</dbReference>
<gene>
    <name evidence="2" type="ORF">ASZ90_003608</name>
</gene>
<dbReference type="Pfam" id="PF18962">
    <property type="entry name" value="Por_Secre_tail"/>
    <property type="match status" value="1"/>
</dbReference>